<dbReference type="InterPro" id="IPR001882">
    <property type="entry name" value="Biotin_BS"/>
</dbReference>
<keyword evidence="5" id="KW-1185">Reference proteome</keyword>
<dbReference type="PROSITE" id="PS50968">
    <property type="entry name" value="BIOTINYL_LIPOYL"/>
    <property type="match status" value="1"/>
</dbReference>
<reference evidence="4 5" key="1">
    <citation type="submission" date="2016-10" db="EMBL/GenBank/DDBJ databases">
        <title>Complete Genome Sequence of Peptococcaceae strain DCMF.</title>
        <authorList>
            <person name="Edwards R.J."/>
            <person name="Holland S.I."/>
            <person name="Deshpande N.P."/>
            <person name="Wong Y.K."/>
            <person name="Ertan H."/>
            <person name="Manefield M."/>
            <person name="Russell T.L."/>
            <person name="Lee M.J."/>
        </authorList>
    </citation>
    <scope>NUCLEOTIDE SEQUENCE [LARGE SCALE GENOMIC DNA]</scope>
    <source>
        <strain evidence="4 5">DCMF</strain>
    </source>
</reference>
<dbReference type="SUPFAM" id="SSF51230">
    <property type="entry name" value="Single hybrid motif"/>
    <property type="match status" value="1"/>
</dbReference>
<evidence type="ECO:0000313" key="4">
    <source>
        <dbReference type="EMBL" id="ATW24351.1"/>
    </source>
</evidence>
<protein>
    <submittedName>
        <fullName evidence="4">Acetyl-CoA carboxylase biotin carboxyl carrier protein subunit</fullName>
    </submittedName>
</protein>
<feature type="region of interest" description="Disordered" evidence="2">
    <location>
        <begin position="19"/>
        <end position="75"/>
    </location>
</feature>
<dbReference type="InterPro" id="IPR000089">
    <property type="entry name" value="Biotin_lipoyl"/>
</dbReference>
<gene>
    <name evidence="4" type="ORF">DCMF_05735</name>
</gene>
<evidence type="ECO:0000256" key="2">
    <source>
        <dbReference type="SAM" id="MobiDB-lite"/>
    </source>
</evidence>
<dbReference type="PROSITE" id="PS00188">
    <property type="entry name" value="BIOTIN"/>
    <property type="match status" value="1"/>
</dbReference>
<proteinExistence type="predicted"/>
<dbReference type="PANTHER" id="PTHR45266:SF3">
    <property type="entry name" value="OXALOACETATE DECARBOXYLASE ALPHA CHAIN"/>
    <property type="match status" value="1"/>
</dbReference>
<evidence type="ECO:0000313" key="5">
    <source>
        <dbReference type="Proteomes" id="UP000323521"/>
    </source>
</evidence>
<dbReference type="CDD" id="cd06850">
    <property type="entry name" value="biotinyl_domain"/>
    <property type="match status" value="1"/>
</dbReference>
<keyword evidence="1" id="KW-0092">Biotin</keyword>
<dbReference type="InterPro" id="IPR011053">
    <property type="entry name" value="Single_hybrid_motif"/>
</dbReference>
<dbReference type="EMBL" id="CP017634">
    <property type="protein sequence ID" value="ATW24351.1"/>
    <property type="molecule type" value="Genomic_DNA"/>
</dbReference>
<dbReference type="PANTHER" id="PTHR45266">
    <property type="entry name" value="OXALOACETATE DECARBOXYLASE ALPHA CHAIN"/>
    <property type="match status" value="1"/>
</dbReference>
<dbReference type="Pfam" id="PF00364">
    <property type="entry name" value="Biotin_lipoyl"/>
    <property type="match status" value="1"/>
</dbReference>
<dbReference type="Proteomes" id="UP000323521">
    <property type="component" value="Chromosome"/>
</dbReference>
<dbReference type="KEGG" id="fwa:DCMF_05735"/>
<sequence>MKKFKVVVNGETFEVEIEEVGGSPATAPSTPAANAVASAPKASAPQPEAPKPAAPKPAAPKPAPTGAANEVTSPLPGTVLNISAKEGQTVNSGDVVLIIEAMKMENEIVAPEGGTIISIPVKKGDSVQAGDLLFTLG</sequence>
<feature type="compositionally biased region" description="Low complexity" evidence="2">
    <location>
        <begin position="23"/>
        <end position="46"/>
    </location>
</feature>
<name>A0A3G1KPF9_FORW1</name>
<dbReference type="InterPro" id="IPR050709">
    <property type="entry name" value="Biotin_Carboxyl_Carrier/Decarb"/>
</dbReference>
<organism evidence="4 5">
    <name type="scientific">Formimonas warabiya</name>
    <dbReference type="NCBI Taxonomy" id="1761012"/>
    <lineage>
        <taxon>Bacteria</taxon>
        <taxon>Bacillati</taxon>
        <taxon>Bacillota</taxon>
        <taxon>Clostridia</taxon>
        <taxon>Eubacteriales</taxon>
        <taxon>Peptococcaceae</taxon>
        <taxon>Candidatus Formimonas</taxon>
    </lineage>
</organism>
<dbReference type="FunFam" id="2.40.50.100:FF:000003">
    <property type="entry name" value="Acetyl-CoA carboxylase biotin carboxyl carrier protein"/>
    <property type="match status" value="1"/>
</dbReference>
<dbReference type="OrthoDB" id="9812676at2"/>
<dbReference type="Gene3D" id="2.40.50.100">
    <property type="match status" value="1"/>
</dbReference>
<dbReference type="AlphaFoldDB" id="A0A3G1KPF9"/>
<evidence type="ECO:0000259" key="3">
    <source>
        <dbReference type="PROSITE" id="PS50968"/>
    </source>
</evidence>
<accession>A0A3G1KPF9</accession>
<feature type="compositionally biased region" description="Pro residues" evidence="2">
    <location>
        <begin position="47"/>
        <end position="63"/>
    </location>
</feature>
<feature type="domain" description="Lipoyl-binding" evidence="3">
    <location>
        <begin position="62"/>
        <end position="137"/>
    </location>
</feature>
<evidence type="ECO:0000256" key="1">
    <source>
        <dbReference type="ARBA" id="ARBA00023267"/>
    </source>
</evidence>